<name>A0A5E4FQG4_PRUDU</name>
<dbReference type="EMBL" id="CABIKO010000171">
    <property type="protein sequence ID" value="VVA29716.1"/>
    <property type="molecule type" value="Genomic_DNA"/>
</dbReference>
<evidence type="ECO:0000313" key="1">
    <source>
        <dbReference type="EMBL" id="VVA29716.1"/>
    </source>
</evidence>
<proteinExistence type="predicted"/>
<organism evidence="1 2">
    <name type="scientific">Prunus dulcis</name>
    <name type="common">Almond</name>
    <name type="synonym">Amygdalus dulcis</name>
    <dbReference type="NCBI Taxonomy" id="3755"/>
    <lineage>
        <taxon>Eukaryota</taxon>
        <taxon>Viridiplantae</taxon>
        <taxon>Streptophyta</taxon>
        <taxon>Embryophyta</taxon>
        <taxon>Tracheophyta</taxon>
        <taxon>Spermatophyta</taxon>
        <taxon>Magnoliopsida</taxon>
        <taxon>eudicotyledons</taxon>
        <taxon>Gunneridae</taxon>
        <taxon>Pentapetalae</taxon>
        <taxon>rosids</taxon>
        <taxon>fabids</taxon>
        <taxon>Rosales</taxon>
        <taxon>Rosaceae</taxon>
        <taxon>Amygdaloideae</taxon>
        <taxon>Amygdaleae</taxon>
        <taxon>Prunus</taxon>
    </lineage>
</organism>
<accession>A0A5E4FQG4</accession>
<protein>
    <submittedName>
        <fullName evidence="1">PREDICTED: auxin transport BIG</fullName>
    </submittedName>
</protein>
<sequence length="66" mass="7076">MTPTHPCHPLISSRGCALIPKRCVEVVGDGKLGLQSWADSQIQAVYSIAYAIASASRSLLLMKCCE</sequence>
<reference evidence="2" key="1">
    <citation type="journal article" date="2020" name="Plant J.">
        <title>Transposons played a major role in the diversification between the closely related almond and peach genomes: results from the almond genome sequence.</title>
        <authorList>
            <person name="Alioto T."/>
            <person name="Alexiou K.G."/>
            <person name="Bardil A."/>
            <person name="Barteri F."/>
            <person name="Castanera R."/>
            <person name="Cruz F."/>
            <person name="Dhingra A."/>
            <person name="Duval H."/>
            <person name="Fernandez I Marti A."/>
            <person name="Frias L."/>
            <person name="Galan B."/>
            <person name="Garcia J.L."/>
            <person name="Howad W."/>
            <person name="Gomez-Garrido J."/>
            <person name="Gut M."/>
            <person name="Julca I."/>
            <person name="Morata J."/>
            <person name="Puigdomenech P."/>
            <person name="Ribeca P."/>
            <person name="Rubio Cabetas M.J."/>
            <person name="Vlasova A."/>
            <person name="Wirthensohn M."/>
            <person name="Garcia-Mas J."/>
            <person name="Gabaldon T."/>
            <person name="Casacuberta J.M."/>
            <person name="Arus P."/>
        </authorList>
    </citation>
    <scope>NUCLEOTIDE SEQUENCE [LARGE SCALE GENOMIC DNA]</scope>
    <source>
        <strain evidence="2">cv. Texas</strain>
    </source>
</reference>
<evidence type="ECO:0000313" key="2">
    <source>
        <dbReference type="Proteomes" id="UP000327085"/>
    </source>
</evidence>
<gene>
    <name evidence="1" type="ORF">ALMOND_2B002543</name>
</gene>
<dbReference type="Proteomes" id="UP000327085">
    <property type="component" value="Chromosome 3"/>
</dbReference>
<dbReference type="InParanoid" id="A0A5E4FQG4"/>
<dbReference type="AlphaFoldDB" id="A0A5E4FQG4"/>
<dbReference type="Gramene" id="VVA29716">
    <property type="protein sequence ID" value="VVA29716"/>
    <property type="gene ID" value="Prudul26B002543"/>
</dbReference>